<organism evidence="1 2">
    <name type="scientific">Marinilabilia salmonicolor</name>
    <dbReference type="NCBI Taxonomy" id="989"/>
    <lineage>
        <taxon>Bacteria</taxon>
        <taxon>Pseudomonadati</taxon>
        <taxon>Bacteroidota</taxon>
        <taxon>Bacteroidia</taxon>
        <taxon>Marinilabiliales</taxon>
        <taxon>Marinilabiliaceae</taxon>
        <taxon>Marinilabilia</taxon>
    </lineage>
</organism>
<dbReference type="Proteomes" id="UP000252733">
    <property type="component" value="Unassembled WGS sequence"/>
</dbReference>
<accession>A0A368VAR4</accession>
<proteinExistence type="predicted"/>
<name>A0A368VAR4_9BACT</name>
<reference evidence="1 2" key="1">
    <citation type="submission" date="2018-07" db="EMBL/GenBank/DDBJ databases">
        <title>Freshwater and sediment microbial communities from various areas in North America, analyzing microbe dynamics in response to fracking.</title>
        <authorList>
            <person name="Lamendella R."/>
        </authorList>
    </citation>
    <scope>NUCLEOTIDE SEQUENCE [LARGE SCALE GENOMIC DNA]</scope>
    <source>
        <strain evidence="1 2">160A</strain>
    </source>
</reference>
<dbReference type="EMBL" id="QPIZ01000004">
    <property type="protein sequence ID" value="RCW38249.1"/>
    <property type="molecule type" value="Genomic_DNA"/>
</dbReference>
<sequence>MSICYTISFNEKYPFGKKIYLRYRTNKVSVQFFEKDPEEVVELKKMFQKG</sequence>
<dbReference type="AlphaFoldDB" id="A0A368VAR4"/>
<evidence type="ECO:0000313" key="1">
    <source>
        <dbReference type="EMBL" id="RCW38249.1"/>
    </source>
</evidence>
<protein>
    <submittedName>
        <fullName evidence="1">Uncharacterized protein</fullName>
    </submittedName>
</protein>
<keyword evidence="2" id="KW-1185">Reference proteome</keyword>
<evidence type="ECO:0000313" key="2">
    <source>
        <dbReference type="Proteomes" id="UP000252733"/>
    </source>
</evidence>
<comment type="caution">
    <text evidence="1">The sequence shown here is derived from an EMBL/GenBank/DDBJ whole genome shotgun (WGS) entry which is preliminary data.</text>
</comment>
<gene>
    <name evidence="1" type="ORF">DFO77_1045</name>
</gene>